<keyword evidence="1" id="KW-0547">Nucleotide-binding</keyword>
<protein>
    <recommendedName>
        <fullName evidence="8">Kinesin motor domain-containing protein</fullName>
    </recommendedName>
</protein>
<feature type="compositionally biased region" description="Basic and acidic residues" evidence="6">
    <location>
        <begin position="1072"/>
        <end position="1085"/>
    </location>
</feature>
<keyword evidence="4" id="KW-0505">Motor protein</keyword>
<feature type="compositionally biased region" description="Polar residues" evidence="6">
    <location>
        <begin position="661"/>
        <end position="670"/>
    </location>
</feature>
<keyword evidence="10" id="KW-1185">Reference proteome</keyword>
<dbReference type="GO" id="GO:0003777">
    <property type="term" value="F:microtubule motor activity"/>
    <property type="evidence" value="ECO:0007669"/>
    <property type="project" value="InterPro"/>
</dbReference>
<evidence type="ECO:0000313" key="10">
    <source>
        <dbReference type="Proteomes" id="UP001497623"/>
    </source>
</evidence>
<feature type="compositionally biased region" description="Basic and acidic residues" evidence="6">
    <location>
        <begin position="1149"/>
        <end position="1171"/>
    </location>
</feature>
<feature type="compositionally biased region" description="Basic and acidic residues" evidence="6">
    <location>
        <begin position="1196"/>
        <end position="1216"/>
    </location>
</feature>
<dbReference type="GO" id="GO:0008017">
    <property type="term" value="F:microtubule binding"/>
    <property type="evidence" value="ECO:0007669"/>
    <property type="project" value="InterPro"/>
</dbReference>
<dbReference type="EMBL" id="CAXKWB010001842">
    <property type="protein sequence ID" value="CAL4065631.1"/>
    <property type="molecule type" value="Genomic_DNA"/>
</dbReference>
<feature type="compositionally biased region" description="Polar residues" evidence="6">
    <location>
        <begin position="748"/>
        <end position="759"/>
    </location>
</feature>
<feature type="compositionally biased region" description="Polar residues" evidence="6">
    <location>
        <begin position="179"/>
        <end position="189"/>
    </location>
</feature>
<comment type="caution">
    <text evidence="5">Lacks conserved residue(s) required for the propagation of feature annotation.</text>
</comment>
<dbReference type="GO" id="GO:0007018">
    <property type="term" value="P:microtubule-based movement"/>
    <property type="evidence" value="ECO:0007669"/>
    <property type="project" value="InterPro"/>
</dbReference>
<feature type="region of interest" description="Disordered" evidence="6">
    <location>
        <begin position="1072"/>
        <end position="1109"/>
    </location>
</feature>
<feature type="compositionally biased region" description="Basic and acidic residues" evidence="6">
    <location>
        <begin position="135"/>
        <end position="149"/>
    </location>
</feature>
<dbReference type="InterPro" id="IPR027417">
    <property type="entry name" value="P-loop_NTPase"/>
</dbReference>
<evidence type="ECO:0000256" key="1">
    <source>
        <dbReference type="ARBA" id="ARBA00022741"/>
    </source>
</evidence>
<evidence type="ECO:0000256" key="5">
    <source>
        <dbReference type="PROSITE-ProRule" id="PRU00283"/>
    </source>
</evidence>
<comment type="caution">
    <text evidence="9">The sequence shown here is derived from an EMBL/GenBank/DDBJ whole genome shotgun (WGS) entry which is preliminary data.</text>
</comment>
<dbReference type="InterPro" id="IPR001752">
    <property type="entry name" value="Kinesin_motor_dom"/>
</dbReference>
<feature type="compositionally biased region" description="Polar residues" evidence="6">
    <location>
        <begin position="354"/>
        <end position="367"/>
    </location>
</feature>
<dbReference type="Proteomes" id="UP001497623">
    <property type="component" value="Unassembled WGS sequence"/>
</dbReference>
<evidence type="ECO:0000256" key="7">
    <source>
        <dbReference type="SAM" id="SignalP"/>
    </source>
</evidence>
<evidence type="ECO:0000259" key="8">
    <source>
        <dbReference type="PROSITE" id="PS50067"/>
    </source>
</evidence>
<feature type="region of interest" description="Disordered" evidence="6">
    <location>
        <begin position="636"/>
        <end position="680"/>
    </location>
</feature>
<dbReference type="SUPFAM" id="SSF49879">
    <property type="entry name" value="SMAD/FHA domain"/>
    <property type="match status" value="1"/>
</dbReference>
<feature type="compositionally biased region" description="Polar residues" evidence="6">
    <location>
        <begin position="1242"/>
        <end position="1256"/>
    </location>
</feature>
<feature type="domain" description="Kinesin motor" evidence="8">
    <location>
        <begin position="1"/>
        <end position="40"/>
    </location>
</feature>
<dbReference type="SUPFAM" id="SSF52540">
    <property type="entry name" value="P-loop containing nucleoside triphosphate hydrolases"/>
    <property type="match status" value="1"/>
</dbReference>
<feature type="chain" id="PRO_5043606929" description="Kinesin motor domain-containing protein" evidence="7">
    <location>
        <begin position="23"/>
        <end position="1360"/>
    </location>
</feature>
<feature type="region of interest" description="Disordered" evidence="6">
    <location>
        <begin position="745"/>
        <end position="765"/>
    </location>
</feature>
<feature type="region of interest" description="Disordered" evidence="6">
    <location>
        <begin position="332"/>
        <end position="367"/>
    </location>
</feature>
<comment type="similarity">
    <text evidence="5">Belongs to the TRAFAC class myosin-kinesin ATPase superfamily. Kinesin family.</text>
</comment>
<feature type="compositionally biased region" description="Basic and acidic residues" evidence="6">
    <location>
        <begin position="1325"/>
        <end position="1344"/>
    </location>
</feature>
<feature type="signal peptide" evidence="7">
    <location>
        <begin position="1"/>
        <end position="22"/>
    </location>
</feature>
<feature type="compositionally biased region" description="Basic residues" evidence="6">
    <location>
        <begin position="124"/>
        <end position="134"/>
    </location>
</feature>
<evidence type="ECO:0000256" key="6">
    <source>
        <dbReference type="SAM" id="MobiDB-lite"/>
    </source>
</evidence>
<evidence type="ECO:0000256" key="2">
    <source>
        <dbReference type="ARBA" id="ARBA00022840"/>
    </source>
</evidence>
<accession>A0AAV2PUM3</accession>
<evidence type="ECO:0000313" key="9">
    <source>
        <dbReference type="EMBL" id="CAL4065631.1"/>
    </source>
</evidence>
<feature type="region of interest" description="Disordered" evidence="6">
    <location>
        <begin position="110"/>
        <end position="189"/>
    </location>
</feature>
<dbReference type="PROSITE" id="PS50067">
    <property type="entry name" value="KINESIN_MOTOR_2"/>
    <property type="match status" value="1"/>
</dbReference>
<evidence type="ECO:0000256" key="4">
    <source>
        <dbReference type="ARBA" id="ARBA00023175"/>
    </source>
</evidence>
<dbReference type="Gene3D" id="2.60.200.20">
    <property type="match status" value="1"/>
</dbReference>
<keyword evidence="3" id="KW-0175">Coiled coil</keyword>
<feature type="non-terminal residue" evidence="9">
    <location>
        <position position="1360"/>
    </location>
</feature>
<sequence length="1360" mass="152582">MSQISTYMLIKLFLLDVSPSSSCYHETLSTLRYAARARRIVNTPVVNVDTATMISLKDELQHLKKLLTEGKESSPLLDLRFLENPERHHNSPSPQASKSRQHHNNYLYRLNTPPKIDKNSPKPSKGKSSHVRWRKNMDLKVEDDSISEPKRKKLKSSSQPSDKLGPRRGPRGIEGGRGTYNSPKTSATYQKVQKQLKLTESKTHFRTKDNHNVRLRDNSTNMDNSLLDLELDKCLLDSSSEVPLSGPRSVRVVSDLPYLINTHDDTRSHSIIIYHIQFGVSIVGSSQSADIFMEETSPRHCSLHQSLTQTWLRVSPGCRVVIGSEEVVGKTPLSKSESDLQQQQQQQQHRTALKDSSSTENVLAGSLSTTEEQRWALDLRKQLGISAELEPDTRELQDGDIITIGDRVFSYHCPTRSRTRLLCGCHVNDVLQAKPCHHHRLEHQHMTRSIGGESCCSEGLQESSGLVSHNRQNPAEFESQCQQPCCQKDIYLKLATSCETGLSATHTTGNLASLAKGLSASYPAGLTSSHSTGLTTSLETGLTICQGGNLTSDVCSPLTNSHHSDIHHSHVDSITSFHHHNHSYNNSSQITNTNFTEVSNKAMKESSSQMTTMDLPIRANKFLNVWENMQKSSSDSLSEFDEAHGRPPFAERSSPLGASHSDGNASQKGPYQSDIEEESNHQKTLLHASYIFGSNTSIDSALSQPSCASLDSRLTKVCGSSNTYNSNIPNRTFFLDFSGEARKRRFSSAHTTPINSPDSPSEARRRWDHTLWPEIEKGIRRNQSVPNMDNVRLNEVKKTKQEIIEAVTKRLYPGNGERKCRKKHEKSSCSVDHDCKIRCKGNYDVTTPTSAHKKNSTHICSSNVEQDFILGRRRSLESTTRSLLPIPIKGDHLRLSRSPPSSLDYIMFQEQSAKNQVPNNVSFVPLCSSNVSNKSTYVKTGSIFKNVTSSEAEPLKNPEELEILEMSNQNLVQSYPQITVNSPQIVNQMGPDLLANTSGFINKNILQSQNILYFPTNDNDKFSDDSLELESSRLNIHQIPSSLASSITSNPEMIDSLNGIKDSLTEYMSKDSLDESDTLEKESHSNRKHISPQNIYCGNDKSSTMGTRAPHLSEQRDSFIQSFFKSVGTSEAPTDPLDMDVSSSASDASNKDNKSKSRNLSDSEKNDKEYSPKVSPKGKIFNQNQKLVTPPSEISSPKEFRRWAREQAEQRLKDSTSSEESDLDSRKRPRRRRRPRRFSPTLEHSSTGENIDQCSGRSLDSLSDKYHNLNKDSNYDNLNYENRRRSLTLDLDQLNGNTPVSDRKAKLLEFHKKYGSGLGENMTETTKDNINEPHKLCSHEKMPDITHQNTYKSKRISKNK</sequence>
<keyword evidence="2" id="KW-0067">ATP-binding</keyword>
<dbReference type="PANTHER" id="PTHR47117:SF6">
    <property type="entry name" value="KINESIN-LIKE PROTEIN KIF16B"/>
    <property type="match status" value="1"/>
</dbReference>
<gene>
    <name evidence="9" type="ORF">MNOR_LOCUS4926</name>
</gene>
<name>A0AAV2PUM3_MEGNR</name>
<keyword evidence="7" id="KW-0732">Signal</keyword>
<feature type="region of interest" description="Disordered" evidence="6">
    <location>
        <begin position="1316"/>
        <end position="1360"/>
    </location>
</feature>
<reference evidence="9 10" key="1">
    <citation type="submission" date="2024-05" db="EMBL/GenBank/DDBJ databases">
        <authorList>
            <person name="Wallberg A."/>
        </authorList>
    </citation>
    <scope>NUCLEOTIDE SEQUENCE [LARGE SCALE GENOMIC DNA]</scope>
</reference>
<feature type="compositionally biased region" description="Basic residues" evidence="6">
    <location>
        <begin position="1227"/>
        <end position="1237"/>
    </location>
</feature>
<dbReference type="InterPro" id="IPR008984">
    <property type="entry name" value="SMAD_FHA_dom_sf"/>
</dbReference>
<feature type="compositionally biased region" description="Polar residues" evidence="6">
    <location>
        <begin position="1091"/>
        <end position="1106"/>
    </location>
</feature>
<dbReference type="GO" id="GO:0005524">
    <property type="term" value="F:ATP binding"/>
    <property type="evidence" value="ECO:0007669"/>
    <property type="project" value="UniProtKB-KW"/>
</dbReference>
<dbReference type="PANTHER" id="PTHR47117">
    <property type="entry name" value="STAR-RELATED LIPID TRANSFER PROTEIN 9"/>
    <property type="match status" value="1"/>
</dbReference>
<evidence type="ECO:0000256" key="3">
    <source>
        <dbReference type="ARBA" id="ARBA00023054"/>
    </source>
</evidence>
<organism evidence="9 10">
    <name type="scientific">Meganyctiphanes norvegica</name>
    <name type="common">Northern krill</name>
    <name type="synonym">Thysanopoda norvegica</name>
    <dbReference type="NCBI Taxonomy" id="48144"/>
    <lineage>
        <taxon>Eukaryota</taxon>
        <taxon>Metazoa</taxon>
        <taxon>Ecdysozoa</taxon>
        <taxon>Arthropoda</taxon>
        <taxon>Crustacea</taxon>
        <taxon>Multicrustacea</taxon>
        <taxon>Malacostraca</taxon>
        <taxon>Eumalacostraca</taxon>
        <taxon>Eucarida</taxon>
        <taxon>Euphausiacea</taxon>
        <taxon>Euphausiidae</taxon>
        <taxon>Meganyctiphanes</taxon>
    </lineage>
</organism>
<feature type="compositionally biased region" description="Polar residues" evidence="6">
    <location>
        <begin position="1181"/>
        <end position="1195"/>
    </location>
</feature>
<dbReference type="InterPro" id="IPR036961">
    <property type="entry name" value="Kinesin_motor_dom_sf"/>
</dbReference>
<feature type="region of interest" description="Disordered" evidence="6">
    <location>
        <begin position="1130"/>
        <end position="1256"/>
    </location>
</feature>
<proteinExistence type="inferred from homology"/>
<dbReference type="Gene3D" id="3.40.850.10">
    <property type="entry name" value="Kinesin motor domain"/>
    <property type="match status" value="1"/>
</dbReference>